<protein>
    <submittedName>
        <fullName evidence="4">PD40 domain-containing protein</fullName>
    </submittedName>
</protein>
<dbReference type="PANTHER" id="PTHR22847">
    <property type="entry name" value="WD40 REPEAT PROTEIN"/>
    <property type="match status" value="1"/>
</dbReference>
<dbReference type="PANTHER" id="PTHR22847:SF637">
    <property type="entry name" value="WD REPEAT DOMAIN 5B"/>
    <property type="match status" value="1"/>
</dbReference>
<comment type="caution">
    <text evidence="4">The sequence shown here is derived from an EMBL/GenBank/DDBJ whole genome shotgun (WGS) entry which is preliminary data.</text>
</comment>
<evidence type="ECO:0000313" key="4">
    <source>
        <dbReference type="EMBL" id="MBT9312074.1"/>
    </source>
</evidence>
<dbReference type="SMART" id="SM00320">
    <property type="entry name" value="WD40"/>
    <property type="match status" value="2"/>
</dbReference>
<name>A0ABS5Y3Y4_9CYAN</name>
<dbReference type="Proteomes" id="UP001196661">
    <property type="component" value="Unassembled WGS sequence"/>
</dbReference>
<dbReference type="InterPro" id="IPR015943">
    <property type="entry name" value="WD40/YVTN_repeat-like_dom_sf"/>
</dbReference>
<dbReference type="InterPro" id="IPR036322">
    <property type="entry name" value="WD40_repeat_dom_sf"/>
</dbReference>
<evidence type="ECO:0000313" key="5">
    <source>
        <dbReference type="Proteomes" id="UP001196661"/>
    </source>
</evidence>
<proteinExistence type="predicted"/>
<feature type="repeat" description="WD" evidence="3">
    <location>
        <begin position="41"/>
        <end position="73"/>
    </location>
</feature>
<dbReference type="InterPro" id="IPR001680">
    <property type="entry name" value="WD40_rpt"/>
</dbReference>
<keyword evidence="2" id="KW-0677">Repeat</keyword>
<dbReference type="PROSITE" id="PS50082">
    <property type="entry name" value="WD_REPEATS_2"/>
    <property type="match status" value="2"/>
</dbReference>
<keyword evidence="5" id="KW-1185">Reference proteome</keyword>
<dbReference type="RefSeq" id="WP_407659181.1">
    <property type="nucleotide sequence ID" value="NZ_JADOER010000005.1"/>
</dbReference>
<accession>A0ABS5Y3Y4</accession>
<evidence type="ECO:0000256" key="3">
    <source>
        <dbReference type="PROSITE-ProRule" id="PRU00221"/>
    </source>
</evidence>
<feature type="non-terminal residue" evidence="4">
    <location>
        <position position="1"/>
    </location>
</feature>
<dbReference type="PROSITE" id="PS50294">
    <property type="entry name" value="WD_REPEATS_REGION"/>
    <property type="match status" value="2"/>
</dbReference>
<dbReference type="Gene3D" id="2.130.10.10">
    <property type="entry name" value="YVTN repeat-like/Quinoprotein amine dehydrogenase"/>
    <property type="match status" value="1"/>
</dbReference>
<dbReference type="Pfam" id="PF00400">
    <property type="entry name" value="WD40"/>
    <property type="match status" value="2"/>
</dbReference>
<feature type="repeat" description="WD" evidence="3">
    <location>
        <begin position="1"/>
        <end position="32"/>
    </location>
</feature>
<evidence type="ECO:0000256" key="1">
    <source>
        <dbReference type="ARBA" id="ARBA00022574"/>
    </source>
</evidence>
<sequence length="130" mass="14276">EGHSSSVLSVAFSPDGQTIASASSDQTVKLWDRNGTLLNTLEGHSSWVRSVAFSPDGQTIASASEDQTVKLWDRNLDRLVVWSCDWLRDYLLNNPNGQQAREDGVCQGYLSDNTTPPATLFGQFLNWISG</sequence>
<dbReference type="EMBL" id="JADOER010000005">
    <property type="protein sequence ID" value="MBT9312074.1"/>
    <property type="molecule type" value="Genomic_DNA"/>
</dbReference>
<keyword evidence="1 3" id="KW-0853">WD repeat</keyword>
<dbReference type="SUPFAM" id="SSF50978">
    <property type="entry name" value="WD40 repeat-like"/>
    <property type="match status" value="1"/>
</dbReference>
<organism evidence="4 5">
    <name type="scientific">Leptothoe kymatousa TAU-MAC 1615</name>
    <dbReference type="NCBI Taxonomy" id="2364775"/>
    <lineage>
        <taxon>Bacteria</taxon>
        <taxon>Bacillati</taxon>
        <taxon>Cyanobacteriota</taxon>
        <taxon>Cyanophyceae</taxon>
        <taxon>Nodosilineales</taxon>
        <taxon>Cymatolegaceae</taxon>
        <taxon>Leptothoe</taxon>
        <taxon>Leptothoe kymatousa</taxon>
    </lineage>
</organism>
<gene>
    <name evidence="4" type="ORF">IXB28_07640</name>
</gene>
<evidence type="ECO:0000256" key="2">
    <source>
        <dbReference type="ARBA" id="ARBA00022737"/>
    </source>
</evidence>
<reference evidence="4 5" key="1">
    <citation type="journal article" date="2021" name="Mar. Drugs">
        <title>Genome Reduction and Secondary Metabolism of the Marine Sponge-Associated Cyanobacterium Leptothoe.</title>
        <authorList>
            <person name="Konstantinou D."/>
            <person name="Popin R.V."/>
            <person name="Fewer D.P."/>
            <person name="Sivonen K."/>
            <person name="Gkelis S."/>
        </authorList>
    </citation>
    <scope>NUCLEOTIDE SEQUENCE [LARGE SCALE GENOMIC DNA]</scope>
    <source>
        <strain evidence="4 5">TAU-MAC 1615</strain>
    </source>
</reference>